<dbReference type="AlphaFoldDB" id="F3QHB6"/>
<sequence length="47" mass="5323">MAEDLEVKIAGQPPDSKLLEPWNRRGEDAESDENSQYPTHGKILTQK</sequence>
<comment type="caution">
    <text evidence="2">The sequence shown here is derived from an EMBL/GenBank/DDBJ whole genome shotgun (WGS) entry which is preliminary data.</text>
</comment>
<proteinExistence type="predicted"/>
<protein>
    <submittedName>
        <fullName evidence="2">Uncharacterized protein</fullName>
    </submittedName>
</protein>
<evidence type="ECO:0000313" key="2">
    <source>
        <dbReference type="EMBL" id="EGG57234.1"/>
    </source>
</evidence>
<feature type="region of interest" description="Disordered" evidence="1">
    <location>
        <begin position="1"/>
        <end position="47"/>
    </location>
</feature>
<organism evidence="2 3">
    <name type="scientific">Parasutterella excrementihominis YIT 11859</name>
    <dbReference type="NCBI Taxonomy" id="762966"/>
    <lineage>
        <taxon>Bacteria</taxon>
        <taxon>Pseudomonadati</taxon>
        <taxon>Pseudomonadota</taxon>
        <taxon>Betaproteobacteria</taxon>
        <taxon>Burkholderiales</taxon>
        <taxon>Sutterellaceae</taxon>
        <taxon>Parasutterella</taxon>
    </lineage>
</organism>
<evidence type="ECO:0000256" key="1">
    <source>
        <dbReference type="SAM" id="MobiDB-lite"/>
    </source>
</evidence>
<dbReference type="Proteomes" id="UP000005156">
    <property type="component" value="Unassembled WGS sequence"/>
</dbReference>
<dbReference type="EMBL" id="AFBP01000006">
    <property type="protein sequence ID" value="EGG57234.1"/>
    <property type="molecule type" value="Genomic_DNA"/>
</dbReference>
<gene>
    <name evidence="2" type="ORF">HMPREF9439_00309</name>
</gene>
<dbReference type="HOGENOM" id="CLU_3171199_0_0_4"/>
<name>F3QHB6_9BURK</name>
<reference evidence="2 3" key="1">
    <citation type="submission" date="2011-02" db="EMBL/GenBank/DDBJ databases">
        <authorList>
            <person name="Weinstock G."/>
            <person name="Sodergren E."/>
            <person name="Clifton S."/>
            <person name="Fulton L."/>
            <person name="Fulton B."/>
            <person name="Courtney L."/>
            <person name="Fronick C."/>
            <person name="Harrison M."/>
            <person name="Strong C."/>
            <person name="Farmer C."/>
            <person name="Delahaunty K."/>
            <person name="Markovic C."/>
            <person name="Hall O."/>
            <person name="Minx P."/>
            <person name="Tomlinson C."/>
            <person name="Mitreva M."/>
            <person name="Hou S."/>
            <person name="Chen J."/>
            <person name="Wollam A."/>
            <person name="Pepin K.H."/>
            <person name="Johnson M."/>
            <person name="Bhonagiri V."/>
            <person name="Zhang X."/>
            <person name="Suruliraj S."/>
            <person name="Warren W."/>
            <person name="Chinwalla A."/>
            <person name="Mardis E.R."/>
            <person name="Wilson R.K."/>
        </authorList>
    </citation>
    <scope>NUCLEOTIDE SEQUENCE [LARGE SCALE GENOMIC DNA]</scope>
    <source>
        <strain evidence="2 3">YIT 11859</strain>
    </source>
</reference>
<accession>F3QHB6</accession>
<keyword evidence="3" id="KW-1185">Reference proteome</keyword>
<evidence type="ECO:0000313" key="3">
    <source>
        <dbReference type="Proteomes" id="UP000005156"/>
    </source>
</evidence>